<gene>
    <name evidence="1" type="ORF">JKIAZH3_G3509</name>
</gene>
<dbReference type="Proteomes" id="UP000836402">
    <property type="component" value="Unassembled WGS sequence"/>
</dbReference>
<dbReference type="EMBL" id="CAJHJG010001360">
    <property type="protein sequence ID" value="CAD6911537.1"/>
    <property type="molecule type" value="Genomic_DNA"/>
</dbReference>
<reference evidence="1" key="1">
    <citation type="submission" date="2020-10" db="EMBL/GenBank/DDBJ databases">
        <authorList>
            <person name="Sedaghatjoo S."/>
        </authorList>
    </citation>
    <scope>NUCLEOTIDE SEQUENCE</scope>
    <source>
        <strain evidence="1">AZH3</strain>
    </source>
</reference>
<evidence type="ECO:0000313" key="1">
    <source>
        <dbReference type="EMBL" id="CAD6911537.1"/>
    </source>
</evidence>
<keyword evidence="2" id="KW-1185">Reference proteome</keyword>
<sequence length="61" mass="6675">MEKDVRRIESARKAQKPITDFFSKVTDTQASAQNSGSSTDTAIVVDDPDAIFVGDDNDIEK</sequence>
<accession>A0ABN7ITY6</accession>
<organism evidence="1 2">
    <name type="scientific">Tilletia caries</name>
    <name type="common">wheat bunt fungus</name>
    <dbReference type="NCBI Taxonomy" id="13290"/>
    <lineage>
        <taxon>Eukaryota</taxon>
        <taxon>Fungi</taxon>
        <taxon>Dikarya</taxon>
        <taxon>Basidiomycota</taxon>
        <taxon>Ustilaginomycotina</taxon>
        <taxon>Exobasidiomycetes</taxon>
        <taxon>Tilletiales</taxon>
        <taxon>Tilletiaceae</taxon>
        <taxon>Tilletia</taxon>
    </lineage>
</organism>
<proteinExistence type="predicted"/>
<protein>
    <submittedName>
        <fullName evidence="1">Uncharacterized protein</fullName>
    </submittedName>
</protein>
<name>A0ABN7ITY6_9BASI</name>
<comment type="caution">
    <text evidence="1">The sequence shown here is derived from an EMBL/GenBank/DDBJ whole genome shotgun (WGS) entry which is preliminary data.</text>
</comment>
<evidence type="ECO:0000313" key="2">
    <source>
        <dbReference type="Proteomes" id="UP000836402"/>
    </source>
</evidence>